<dbReference type="Pfam" id="PF13424">
    <property type="entry name" value="TPR_12"/>
    <property type="match status" value="1"/>
</dbReference>
<feature type="repeat" description="TPR" evidence="5">
    <location>
        <begin position="404"/>
        <end position="437"/>
    </location>
</feature>
<dbReference type="PROSITE" id="PS50005">
    <property type="entry name" value="TPR"/>
    <property type="match status" value="5"/>
</dbReference>
<feature type="compositionally biased region" description="Basic and acidic residues" evidence="6">
    <location>
        <begin position="222"/>
        <end position="238"/>
    </location>
</feature>
<name>A0A015JP87_RHIIW</name>
<proteinExistence type="predicted"/>
<dbReference type="PROSITE" id="PS50293">
    <property type="entry name" value="TPR_REGION"/>
    <property type="match status" value="1"/>
</dbReference>
<dbReference type="Gene3D" id="1.25.40.10">
    <property type="entry name" value="Tetratricopeptide repeat domain"/>
    <property type="match status" value="3"/>
</dbReference>
<dbReference type="EMBL" id="JEMT01027523">
    <property type="protein sequence ID" value="EXX56779.1"/>
    <property type="molecule type" value="Genomic_DNA"/>
</dbReference>
<evidence type="ECO:0000313" key="8">
    <source>
        <dbReference type="EMBL" id="EXX56779.1"/>
    </source>
</evidence>
<feature type="compositionally biased region" description="Pro residues" evidence="6">
    <location>
        <begin position="192"/>
        <end position="205"/>
    </location>
</feature>
<comment type="subcellular location">
    <subcellularLocation>
        <location evidence="1">Cytoplasm</location>
    </subcellularLocation>
</comment>
<dbReference type="GO" id="GO:0005737">
    <property type="term" value="C:cytoplasm"/>
    <property type="evidence" value="ECO:0007669"/>
    <property type="project" value="UniProtKB-SubCell"/>
</dbReference>
<sequence length="561" mass="63941">MSAEELKAKGNEAFSAKNYEKAIELFTKAIEIDPTNHVLYSNMSACYASLKQYDKALESANKTIELKKDWAKGYSRKGAALHGLGKLEEARDTYQEGLKHDPNNAQLKKSFDEVESALDNGPFGKIFPDDILVKIALNPQLRPYLDQPDFVEKVKAIQADPKQFNAHLQDDRIKNVFMYILTGSVNPQSGPQEPPQPQQPQQPPQPEEHKPPEPQEYDIPEPTEKTEEELNKEKSVKEKELGNTAYKKREFEEALKHYDKAWELDPTNASILTNKAAVLFEQEKYDECIETCENAIEVGREHRVDFKLIARAYGRIGNAYYKLDKLDEAIKYYQKSLTEHRTPDTLKKLNDTEKLKVKKEKEAYYNPELSDKAREEGNELFKKNDFANAVAKYTEAIKRNEKDPRAYSNRAACYTKLMAYPEALKDCETCISLDPTFVKAYIRKAAVEFSKKEYSKCMETCDAALKHDTTGQHAAEIAKQTQKCREAMWQSNASGSQESTEETLRKAASDPEIARILQDPVMQQILQQSQEDPRAFKEHLKNPTVAANIHKLINAGVLRTA</sequence>
<dbReference type="Pfam" id="PF17830">
    <property type="entry name" value="STI1-HOP_DP"/>
    <property type="match status" value="2"/>
</dbReference>
<dbReference type="SMART" id="SM00028">
    <property type="entry name" value="TPR"/>
    <property type="match status" value="9"/>
</dbReference>
<dbReference type="GO" id="GO:0051879">
    <property type="term" value="F:Hsp90 protein binding"/>
    <property type="evidence" value="ECO:0007669"/>
    <property type="project" value="TreeGrafter"/>
</dbReference>
<feature type="repeat" description="TPR" evidence="5">
    <location>
        <begin position="71"/>
        <end position="104"/>
    </location>
</feature>
<evidence type="ECO:0000313" key="9">
    <source>
        <dbReference type="Proteomes" id="UP000022910"/>
    </source>
</evidence>
<dbReference type="Proteomes" id="UP000022910">
    <property type="component" value="Unassembled WGS sequence"/>
</dbReference>
<dbReference type="Gene3D" id="1.10.260.100">
    <property type="match status" value="2"/>
</dbReference>
<dbReference type="Pfam" id="PF00515">
    <property type="entry name" value="TPR_1"/>
    <property type="match status" value="3"/>
</dbReference>
<dbReference type="PANTHER" id="PTHR22904">
    <property type="entry name" value="TPR REPEAT CONTAINING PROTEIN"/>
    <property type="match status" value="1"/>
</dbReference>
<keyword evidence="4 5" id="KW-0802">TPR repeat</keyword>
<comment type="caution">
    <text evidence="8">The sequence shown here is derived from an EMBL/GenBank/DDBJ whole genome shotgun (WGS) entry which is preliminary data.</text>
</comment>
<dbReference type="FunFam" id="1.25.40.10:FF:000027">
    <property type="entry name" value="stress-induced-phosphoprotein 1 isoform X1"/>
    <property type="match status" value="1"/>
</dbReference>
<dbReference type="STRING" id="1432141.A0A015JP87"/>
<reference evidence="8 9" key="1">
    <citation type="submission" date="2014-02" db="EMBL/GenBank/DDBJ databases">
        <title>Single nucleus genome sequencing reveals high similarity among nuclei of an endomycorrhizal fungus.</title>
        <authorList>
            <person name="Lin K."/>
            <person name="Geurts R."/>
            <person name="Zhang Z."/>
            <person name="Limpens E."/>
            <person name="Saunders D.G."/>
            <person name="Mu D."/>
            <person name="Pang E."/>
            <person name="Cao H."/>
            <person name="Cha H."/>
            <person name="Lin T."/>
            <person name="Zhou Q."/>
            <person name="Shang Y."/>
            <person name="Li Y."/>
            <person name="Ivanov S."/>
            <person name="Sharma T."/>
            <person name="Velzen R.V."/>
            <person name="Ruijter N.D."/>
            <person name="Aanen D.K."/>
            <person name="Win J."/>
            <person name="Kamoun S."/>
            <person name="Bisseling T."/>
            <person name="Huang S."/>
        </authorList>
    </citation>
    <scope>NUCLEOTIDE SEQUENCE [LARGE SCALE GENOMIC DNA]</scope>
    <source>
        <strain evidence="9">DAOM197198w</strain>
    </source>
</reference>
<dbReference type="HOGENOM" id="CLU_000134_46_5_1"/>
<accession>A0A015JP87</accession>
<feature type="domain" description="STI1" evidence="7">
    <location>
        <begin position="510"/>
        <end position="549"/>
    </location>
</feature>
<dbReference type="InterPro" id="IPR006636">
    <property type="entry name" value="STI1_HS-bd"/>
</dbReference>
<feature type="domain" description="STI1" evidence="7">
    <location>
        <begin position="129"/>
        <end position="167"/>
    </location>
</feature>
<keyword evidence="3" id="KW-0677">Repeat</keyword>
<keyword evidence="9" id="KW-1185">Reference proteome</keyword>
<evidence type="ECO:0000256" key="3">
    <source>
        <dbReference type="ARBA" id="ARBA00022737"/>
    </source>
</evidence>
<dbReference type="AlphaFoldDB" id="A0A015JP87"/>
<dbReference type="InterPro" id="IPR041243">
    <property type="entry name" value="STI1/HOP_DP"/>
</dbReference>
<dbReference type="InterPro" id="IPR019734">
    <property type="entry name" value="TPR_rpt"/>
</dbReference>
<feature type="compositionally biased region" description="Polar residues" evidence="6">
    <location>
        <begin position="489"/>
        <end position="498"/>
    </location>
</feature>
<evidence type="ECO:0000256" key="1">
    <source>
        <dbReference type="ARBA" id="ARBA00004496"/>
    </source>
</evidence>
<feature type="region of interest" description="Disordered" evidence="6">
    <location>
        <begin position="183"/>
        <end position="238"/>
    </location>
</feature>
<dbReference type="FunFam" id="1.10.260.100:FF:000002">
    <property type="entry name" value="Stress-induced-phosphoprotein 1 (Hsp70/Hsp90-organizing)"/>
    <property type="match status" value="1"/>
</dbReference>
<evidence type="ECO:0000256" key="6">
    <source>
        <dbReference type="SAM" id="MobiDB-lite"/>
    </source>
</evidence>
<evidence type="ECO:0000256" key="5">
    <source>
        <dbReference type="PROSITE-ProRule" id="PRU00339"/>
    </source>
</evidence>
<evidence type="ECO:0000256" key="2">
    <source>
        <dbReference type="ARBA" id="ARBA00022490"/>
    </source>
</evidence>
<dbReference type="PANTHER" id="PTHR22904:SF523">
    <property type="entry name" value="STRESS-INDUCED-PHOSPHOPROTEIN 1"/>
    <property type="match status" value="1"/>
</dbReference>
<dbReference type="SMART" id="SM00727">
    <property type="entry name" value="STI1"/>
    <property type="match status" value="2"/>
</dbReference>
<feature type="region of interest" description="Disordered" evidence="6">
    <location>
        <begin position="489"/>
        <end position="508"/>
    </location>
</feature>
<dbReference type="InterPro" id="IPR011990">
    <property type="entry name" value="TPR-like_helical_dom_sf"/>
</dbReference>
<gene>
    <name evidence="8" type="ORF">RirG_213010</name>
</gene>
<keyword evidence="2" id="KW-0963">Cytoplasm</keyword>
<protein>
    <submittedName>
        <fullName evidence="8">Sti1p</fullName>
    </submittedName>
</protein>
<dbReference type="FunFam" id="1.25.40.10:FF:000020">
    <property type="entry name" value="Stress-induced phosphoprotein 1"/>
    <property type="match status" value="1"/>
</dbReference>
<feature type="repeat" description="TPR" evidence="5">
    <location>
        <begin position="310"/>
        <end position="343"/>
    </location>
</feature>
<feature type="repeat" description="TPR" evidence="5">
    <location>
        <begin position="3"/>
        <end position="36"/>
    </location>
</feature>
<feature type="repeat" description="TPR" evidence="5">
    <location>
        <begin position="235"/>
        <end position="268"/>
    </location>
</feature>
<evidence type="ECO:0000259" key="7">
    <source>
        <dbReference type="SMART" id="SM00727"/>
    </source>
</evidence>
<dbReference type="FunFam" id="1.25.40.10:FF:000010">
    <property type="entry name" value="Stress-induced phosphoprotein 1"/>
    <property type="match status" value="1"/>
</dbReference>
<evidence type="ECO:0000256" key="4">
    <source>
        <dbReference type="ARBA" id="ARBA00022803"/>
    </source>
</evidence>
<dbReference type="SUPFAM" id="SSF48452">
    <property type="entry name" value="TPR-like"/>
    <property type="match status" value="2"/>
</dbReference>
<organism evidence="8 9">
    <name type="scientific">Rhizophagus irregularis (strain DAOM 197198w)</name>
    <name type="common">Glomus intraradices</name>
    <dbReference type="NCBI Taxonomy" id="1432141"/>
    <lineage>
        <taxon>Eukaryota</taxon>
        <taxon>Fungi</taxon>
        <taxon>Fungi incertae sedis</taxon>
        <taxon>Mucoromycota</taxon>
        <taxon>Glomeromycotina</taxon>
        <taxon>Glomeromycetes</taxon>
        <taxon>Glomerales</taxon>
        <taxon>Glomeraceae</taxon>
        <taxon>Rhizophagus</taxon>
    </lineage>
</organism>
<dbReference type="OrthoDB" id="2423701at2759"/>